<comment type="caution">
    <text evidence="1">The sequence shown here is derived from an EMBL/GenBank/DDBJ whole genome shotgun (WGS) entry which is preliminary data.</text>
</comment>
<evidence type="ECO:0000313" key="1">
    <source>
        <dbReference type="EMBL" id="MFD1589102.1"/>
    </source>
</evidence>
<evidence type="ECO:0000313" key="2">
    <source>
        <dbReference type="Proteomes" id="UP001597119"/>
    </source>
</evidence>
<accession>A0ABD6CGN5</accession>
<dbReference type="EMBL" id="JBHUDJ010000014">
    <property type="protein sequence ID" value="MFD1589102.1"/>
    <property type="molecule type" value="Genomic_DNA"/>
</dbReference>
<evidence type="ECO:0008006" key="3">
    <source>
        <dbReference type="Google" id="ProtNLM"/>
    </source>
</evidence>
<proteinExistence type="predicted"/>
<protein>
    <recommendedName>
        <fullName evidence="3">Halobacterial output domain-containing protein</fullName>
    </recommendedName>
</protein>
<sequence length="153" mass="15630">MSEPSPSVIESVLSELVDVGGEVSASASPSLSLVVSPVDPSAESLFEADWSSVDDVGVLSDTVFESSADAEVCVSPVGDDVASAVSLLPVLSSVAEDCSFEPGLVEFAPPAEPVVEPVELTLRLDAVVSLSVPFTVWSVAVLVPDRDVATGVD</sequence>
<name>A0ABD6CGN5_9EURY</name>
<gene>
    <name evidence="1" type="ORF">ACFR9U_19145</name>
</gene>
<organism evidence="1 2">
    <name type="scientific">Halorientalis brevis</name>
    <dbReference type="NCBI Taxonomy" id="1126241"/>
    <lineage>
        <taxon>Archaea</taxon>
        <taxon>Methanobacteriati</taxon>
        <taxon>Methanobacteriota</taxon>
        <taxon>Stenosarchaea group</taxon>
        <taxon>Halobacteria</taxon>
        <taxon>Halobacteriales</taxon>
        <taxon>Haloarculaceae</taxon>
        <taxon>Halorientalis</taxon>
    </lineage>
</organism>
<dbReference type="AlphaFoldDB" id="A0ABD6CGN5"/>
<reference evidence="1 2" key="1">
    <citation type="journal article" date="2019" name="Int. J. Syst. Evol. Microbiol.">
        <title>The Global Catalogue of Microorganisms (GCM) 10K type strain sequencing project: providing services to taxonomists for standard genome sequencing and annotation.</title>
        <authorList>
            <consortium name="The Broad Institute Genomics Platform"/>
            <consortium name="The Broad Institute Genome Sequencing Center for Infectious Disease"/>
            <person name="Wu L."/>
            <person name="Ma J."/>
        </authorList>
    </citation>
    <scope>NUCLEOTIDE SEQUENCE [LARGE SCALE GENOMIC DNA]</scope>
    <source>
        <strain evidence="1 2">CGMCC 1.12125</strain>
    </source>
</reference>
<dbReference type="RefSeq" id="WP_247378751.1">
    <property type="nucleotide sequence ID" value="NZ_JALLGV010000005.1"/>
</dbReference>
<dbReference type="Proteomes" id="UP001597119">
    <property type="component" value="Unassembled WGS sequence"/>
</dbReference>
<keyword evidence="2" id="KW-1185">Reference proteome</keyword>